<evidence type="ECO:0000256" key="1">
    <source>
        <dbReference type="SAM" id="MobiDB-lite"/>
    </source>
</evidence>
<feature type="compositionally biased region" description="Basic and acidic residues" evidence="1">
    <location>
        <begin position="207"/>
        <end position="221"/>
    </location>
</feature>
<sequence>MPLGEALDDNDDYIISLLKRDAEANKNQYPLLSGGGNVRRRAKDAPKPNTRFLGNLVREVDSHNAALKAKEEAESRARLRDLKREEQGRKDGGGERPKKKARTGEREGRWASAFGGLGVDGSRREGKRSERRSGRDERDGSRARQRAKSPQRKTDSSRVRNYDKRSRRDDRSSSPDDRKKRRRRSSSEDGRQRSSSPRPSKSRHQKHSPEPAPHRSRHQQEESISDLDPPEPFLGPAPPTKNLPRGRGAFKPSTIDSRFSSTYDPKTDLSDPDDLEAEGDDWDMALEALRDRMKWRTQGAARLRAAGFTEEEVERAQASRSAGDGGKGREKGVEDVRWAKLGEGREWDRGKVEEGDGVEIRAAWAT</sequence>
<gene>
    <name evidence="2" type="ORF">LTR78_005829</name>
</gene>
<dbReference type="Proteomes" id="UP001274830">
    <property type="component" value="Unassembled WGS sequence"/>
</dbReference>
<feature type="compositionally biased region" description="Acidic residues" evidence="1">
    <location>
        <begin position="270"/>
        <end position="279"/>
    </location>
</feature>
<feature type="compositionally biased region" description="Pro residues" evidence="1">
    <location>
        <begin position="230"/>
        <end position="241"/>
    </location>
</feature>
<dbReference type="AlphaFoldDB" id="A0AAE0WMB4"/>
<evidence type="ECO:0000313" key="3">
    <source>
        <dbReference type="Proteomes" id="UP001274830"/>
    </source>
</evidence>
<feature type="compositionally biased region" description="Basic and acidic residues" evidence="1">
    <location>
        <begin position="121"/>
        <end position="142"/>
    </location>
</feature>
<name>A0AAE0WMB4_9PEZI</name>
<feature type="compositionally biased region" description="Basic and acidic residues" evidence="1">
    <location>
        <begin position="326"/>
        <end position="335"/>
    </location>
</feature>
<keyword evidence="3" id="KW-1185">Reference proteome</keyword>
<feature type="compositionally biased region" description="Polar residues" evidence="1">
    <location>
        <begin position="254"/>
        <end position="264"/>
    </location>
</feature>
<feature type="region of interest" description="Disordered" evidence="1">
    <location>
        <begin position="25"/>
        <end position="50"/>
    </location>
</feature>
<dbReference type="EMBL" id="JAUTXT010000020">
    <property type="protein sequence ID" value="KAK3674360.1"/>
    <property type="molecule type" value="Genomic_DNA"/>
</dbReference>
<dbReference type="PANTHER" id="PTHR40132:SF1">
    <property type="entry name" value="PRE-MRNA-SPLICING FACTOR 38B"/>
    <property type="match status" value="1"/>
</dbReference>
<reference evidence="2" key="1">
    <citation type="submission" date="2023-07" db="EMBL/GenBank/DDBJ databases">
        <title>Black Yeasts Isolated from many extreme environments.</title>
        <authorList>
            <person name="Coleine C."/>
            <person name="Stajich J.E."/>
            <person name="Selbmann L."/>
        </authorList>
    </citation>
    <scope>NUCLEOTIDE SEQUENCE</scope>
    <source>
        <strain evidence="2">CCFEE 5485</strain>
    </source>
</reference>
<dbReference type="PANTHER" id="PTHR40132">
    <property type="entry name" value="PRE-MRNA-SPLICING FACTOR 38B"/>
    <property type="match status" value="1"/>
</dbReference>
<feature type="region of interest" description="Disordered" evidence="1">
    <location>
        <begin position="308"/>
        <end position="335"/>
    </location>
</feature>
<protein>
    <recommendedName>
        <fullName evidence="4">Pre-mRNA-splicing factor 38B</fullName>
    </recommendedName>
</protein>
<organism evidence="2 3">
    <name type="scientific">Recurvomyces mirabilis</name>
    <dbReference type="NCBI Taxonomy" id="574656"/>
    <lineage>
        <taxon>Eukaryota</taxon>
        <taxon>Fungi</taxon>
        <taxon>Dikarya</taxon>
        <taxon>Ascomycota</taxon>
        <taxon>Pezizomycotina</taxon>
        <taxon>Dothideomycetes</taxon>
        <taxon>Dothideomycetidae</taxon>
        <taxon>Mycosphaerellales</taxon>
        <taxon>Teratosphaeriaceae</taxon>
        <taxon>Recurvomyces</taxon>
    </lineage>
</organism>
<comment type="caution">
    <text evidence="2">The sequence shown here is derived from an EMBL/GenBank/DDBJ whole genome shotgun (WGS) entry which is preliminary data.</text>
</comment>
<evidence type="ECO:0008006" key="4">
    <source>
        <dbReference type="Google" id="ProtNLM"/>
    </source>
</evidence>
<feature type="compositionally biased region" description="Basic and acidic residues" evidence="1">
    <location>
        <begin position="152"/>
        <end position="178"/>
    </location>
</feature>
<evidence type="ECO:0000313" key="2">
    <source>
        <dbReference type="EMBL" id="KAK3674360.1"/>
    </source>
</evidence>
<proteinExistence type="predicted"/>
<accession>A0AAE0WMB4</accession>
<feature type="compositionally biased region" description="Basic and acidic residues" evidence="1">
    <location>
        <begin position="67"/>
        <end position="109"/>
    </location>
</feature>
<feature type="region of interest" description="Disordered" evidence="1">
    <location>
        <begin position="67"/>
        <end position="279"/>
    </location>
</feature>